<dbReference type="InterPro" id="IPR006638">
    <property type="entry name" value="Elp3/MiaA/NifB-like_rSAM"/>
</dbReference>
<dbReference type="SFLD" id="SFLDF00562">
    <property type="entry name" value="HemN-like__clustered_with_heat"/>
    <property type="match status" value="1"/>
</dbReference>
<keyword evidence="2" id="KW-0408">Iron</keyword>
<dbReference type="SUPFAM" id="SSF102114">
    <property type="entry name" value="Radical SAM enzymes"/>
    <property type="match status" value="1"/>
</dbReference>
<dbReference type="PANTHER" id="PTHR13932">
    <property type="entry name" value="COPROPORPHYRINIGEN III OXIDASE"/>
    <property type="match status" value="1"/>
</dbReference>
<reference evidence="4 5" key="1">
    <citation type="submission" date="2019-10" db="EMBL/GenBank/DDBJ databases">
        <title>Extracellular Electron Transfer in a Candidatus Methanoperedens spp. Enrichment Culture.</title>
        <authorList>
            <person name="Berger S."/>
            <person name="Rangel Shaw D."/>
            <person name="Berben T."/>
            <person name="In 'T Zandt M."/>
            <person name="Frank J."/>
            <person name="Reimann J."/>
            <person name="Jetten M.S.M."/>
            <person name="Welte C.U."/>
        </authorList>
    </citation>
    <scope>NUCLEOTIDE SEQUENCE [LARGE SCALE GENOMIC DNA]</scope>
    <source>
        <strain evidence="4">SB12</strain>
    </source>
</reference>
<gene>
    <name evidence="4" type="primary">hemW</name>
    <name evidence="4" type="ORF">F9K24_11365</name>
</gene>
<proteinExistence type="inferred from homology"/>
<comment type="function">
    <text evidence="2">Probably acts as a heme chaperone, transferring heme to an unknown acceptor. Binds one molecule of heme per monomer, possibly covalently. Binds 1 [4Fe-4S] cluster. The cluster is coordinated with 3 cysteines and an exchangeable S-adenosyl-L-methionine.</text>
</comment>
<sequence length="388" mass="44886">MFVLLRRPDSLGIYIHFPYCLQKCHYCDFYSVPLDGEAPIRAFLTGIEQEWQARFPDFERFSAVDSVFFGGGTSSLLPAWALRQMLDLFQERFSFSPDCEITLEGNPENLTEQYLEELAQTGITRINAGIQTFSERHLRTMNRFFDAARYSDMLDILCRSPFRSRGVDLIYGFPGQTFDEFMTDLHRVATVGLEHLSVYSLTEEAGTGYATRVRDGSMPSPDEALQERVFETLPSVMSDYGYTLYEISNYAKPGFECRHNLRYWLYEPYMGLGPGAHGFDGRFRYGNVRNIDRWSARPAAATKTEHEVEIDLPLNLFRLTIPFRPSWMKRILKENGSRRADDVQAFFEEEARLGHGFFVDADLFQWSEVGRLQLDGIIERWVLNQKAK</sequence>
<organism evidence="4 5">
    <name type="scientific">Leptonema illini</name>
    <dbReference type="NCBI Taxonomy" id="183"/>
    <lineage>
        <taxon>Bacteria</taxon>
        <taxon>Pseudomonadati</taxon>
        <taxon>Spirochaetota</taxon>
        <taxon>Spirochaetia</taxon>
        <taxon>Leptospirales</taxon>
        <taxon>Leptospiraceae</taxon>
        <taxon>Leptonema</taxon>
    </lineage>
</organism>
<dbReference type="SFLD" id="SFLDG01082">
    <property type="entry name" value="B12-binding_domain_containing"/>
    <property type="match status" value="1"/>
</dbReference>
<dbReference type="GO" id="GO:0004109">
    <property type="term" value="F:coproporphyrinogen oxidase activity"/>
    <property type="evidence" value="ECO:0007669"/>
    <property type="project" value="InterPro"/>
</dbReference>
<feature type="domain" description="Radical SAM core" evidence="3">
    <location>
        <begin position="5"/>
        <end position="243"/>
    </location>
</feature>
<keyword evidence="2" id="KW-0004">4Fe-4S</keyword>
<evidence type="ECO:0000313" key="5">
    <source>
        <dbReference type="Proteomes" id="UP000460298"/>
    </source>
</evidence>
<dbReference type="CDD" id="cd01335">
    <property type="entry name" value="Radical_SAM"/>
    <property type="match status" value="1"/>
</dbReference>
<protein>
    <recommendedName>
        <fullName evidence="2">Heme chaperone HemW</fullName>
    </recommendedName>
</protein>
<keyword evidence="2" id="KW-0479">Metal-binding</keyword>
<dbReference type="Gene3D" id="3.80.30.20">
    <property type="entry name" value="tm_1862 like domain"/>
    <property type="match status" value="1"/>
</dbReference>
<dbReference type="GO" id="GO:0046872">
    <property type="term" value="F:metal ion binding"/>
    <property type="evidence" value="ECO:0007669"/>
    <property type="project" value="UniProtKB-UniRule"/>
</dbReference>
<dbReference type="Proteomes" id="UP000460298">
    <property type="component" value="Unassembled WGS sequence"/>
</dbReference>
<dbReference type="SFLD" id="SFLDS00029">
    <property type="entry name" value="Radical_SAM"/>
    <property type="match status" value="1"/>
</dbReference>
<comment type="subcellular location">
    <subcellularLocation>
        <location evidence="2">Cytoplasm</location>
    </subcellularLocation>
</comment>
<dbReference type="InterPro" id="IPR058240">
    <property type="entry name" value="rSAM_sf"/>
</dbReference>
<dbReference type="PANTHER" id="PTHR13932:SF5">
    <property type="entry name" value="RADICAL S-ADENOSYL METHIONINE DOMAIN-CONTAINING PROTEIN 1, MITOCHONDRIAL"/>
    <property type="match status" value="1"/>
</dbReference>
<dbReference type="SFLD" id="SFLDG01065">
    <property type="entry name" value="anaerobic_coproporphyrinogen-I"/>
    <property type="match status" value="1"/>
</dbReference>
<dbReference type="InterPro" id="IPR004559">
    <property type="entry name" value="HemW-like"/>
</dbReference>
<comment type="similarity">
    <text evidence="1">Belongs to the anaerobic coproporphyrinogen-III oxidase family. HemW subfamily.</text>
</comment>
<keyword evidence="2" id="KW-0963">Cytoplasm</keyword>
<keyword evidence="2" id="KW-0949">S-adenosyl-L-methionine</keyword>
<dbReference type="InterPro" id="IPR034505">
    <property type="entry name" value="Coproporphyrinogen-III_oxidase"/>
</dbReference>
<evidence type="ECO:0000256" key="1">
    <source>
        <dbReference type="ARBA" id="ARBA00006100"/>
    </source>
</evidence>
<keyword evidence="2" id="KW-0349">Heme</keyword>
<dbReference type="EMBL" id="WBUI01000010">
    <property type="protein sequence ID" value="KAB2932195.1"/>
    <property type="molecule type" value="Genomic_DNA"/>
</dbReference>
<keyword evidence="2" id="KW-0143">Chaperone</keyword>
<accession>A0A833LWW2</accession>
<dbReference type="SMART" id="SM00729">
    <property type="entry name" value="Elp3"/>
    <property type="match status" value="1"/>
</dbReference>
<keyword evidence="2" id="KW-0411">Iron-sulfur</keyword>
<dbReference type="GO" id="GO:0006779">
    <property type="term" value="P:porphyrin-containing compound biosynthetic process"/>
    <property type="evidence" value="ECO:0007669"/>
    <property type="project" value="InterPro"/>
</dbReference>
<dbReference type="Pfam" id="PF04055">
    <property type="entry name" value="Radical_SAM"/>
    <property type="match status" value="1"/>
</dbReference>
<dbReference type="InterPro" id="IPR007197">
    <property type="entry name" value="rSAM"/>
</dbReference>
<dbReference type="GO" id="GO:0051539">
    <property type="term" value="F:4 iron, 4 sulfur cluster binding"/>
    <property type="evidence" value="ECO:0007669"/>
    <property type="project" value="UniProtKB-UniRule"/>
</dbReference>
<dbReference type="NCBIfam" id="TIGR00539">
    <property type="entry name" value="hemN_rel"/>
    <property type="match status" value="1"/>
</dbReference>
<evidence type="ECO:0000256" key="2">
    <source>
        <dbReference type="RuleBase" id="RU364116"/>
    </source>
</evidence>
<evidence type="ECO:0000259" key="3">
    <source>
        <dbReference type="PROSITE" id="PS51918"/>
    </source>
</evidence>
<evidence type="ECO:0000313" key="4">
    <source>
        <dbReference type="EMBL" id="KAB2932195.1"/>
    </source>
</evidence>
<dbReference type="GO" id="GO:0005737">
    <property type="term" value="C:cytoplasm"/>
    <property type="evidence" value="ECO:0007669"/>
    <property type="project" value="UniProtKB-SubCell"/>
</dbReference>
<comment type="caution">
    <text evidence="4">The sequence shown here is derived from an EMBL/GenBank/DDBJ whole genome shotgun (WGS) entry which is preliminary data.</text>
</comment>
<dbReference type="AlphaFoldDB" id="A0A833LWW2"/>
<dbReference type="InterPro" id="IPR023404">
    <property type="entry name" value="rSAM_horseshoe"/>
</dbReference>
<dbReference type="PROSITE" id="PS51918">
    <property type="entry name" value="RADICAL_SAM"/>
    <property type="match status" value="1"/>
</dbReference>
<name>A0A833LWW2_9LEPT</name>